<protein>
    <submittedName>
        <fullName evidence="1">Uncharacterized protein</fullName>
    </submittedName>
</protein>
<keyword evidence="2" id="KW-1185">Reference proteome</keyword>
<reference evidence="1" key="1">
    <citation type="submission" date="2022-12" db="EMBL/GenBank/DDBJ databases">
        <title>Genome Sequence of Lasiodiplodia mahajangana.</title>
        <authorList>
            <person name="Buettner E."/>
        </authorList>
    </citation>
    <scope>NUCLEOTIDE SEQUENCE</scope>
    <source>
        <strain evidence="1">VT137</strain>
    </source>
</reference>
<gene>
    <name evidence="1" type="ORF">O1611_g3844</name>
</gene>
<name>A0ACC2JQL2_9PEZI</name>
<evidence type="ECO:0000313" key="2">
    <source>
        <dbReference type="Proteomes" id="UP001153332"/>
    </source>
</evidence>
<dbReference type="Proteomes" id="UP001153332">
    <property type="component" value="Unassembled WGS sequence"/>
</dbReference>
<dbReference type="EMBL" id="JAPUUL010000661">
    <property type="protein sequence ID" value="KAJ8129786.1"/>
    <property type="molecule type" value="Genomic_DNA"/>
</dbReference>
<sequence>MAYDGSSTPYFLSYSDVGSSSAATASTAYQVGASVGSLPSMSKKDDERNAVVQDTAEPLGQIRDRNVGPDESIVSAVLGIQQHAITRSNWIKSLECLYLATDRDDEPTGKRRRLDNGESVASYYTPELLRRTYLDPVSDPERGREYVAVSYTWEFSEEEEEQESCQSFGGYFIESRKTREPAQPSNVRDVVWERVLHYAEHVKCETIWIDRECVDQDNAKEKEAAIQNMHLVYSLSRKPIGLLTHVIQTAAELDLIVSLLLGDLKEEEESAALDLLDEITSDLWWQRAWTFQEDYRGSTRMTLLIPHTSNLEHRKQAARDLSNRPLLGTLAGEICIKSTEFRRCATQFCLRLKAERPETEAICNKILATAGKYNVLLQDAHVSSTYSTISRSMTPTILADISRRGILAESDRLAIAANCCGYTIRLDTTALNKRGSSLSLSMLALCLLNGEVMENHPRPRRGTLKDGIFTYLSKQFLRSFRPPINEGLTFIKSCRFVDPVLTLAGTQTRGHLWRLGKVIRPQALKRNKYCTLSPLETLATDLQYMKYGKSYTELATNLLASIQASATTRISKHQRYTGRSPFPNPRPWGWRSWMTSELETALLEGKPLRLASMVDPNNTAKYGPYGAIFVGEDADDWGDEKEDHNEIVPPSYVFTSVRPVKEHARFGEIPKHVSLEVELEWPKHDRKPTKDSEAPSQAEQERGSESRLPKLYIKRWLNGLCLWESYAQQAVLFPWPIDLLATSSNS</sequence>
<organism evidence="1 2">
    <name type="scientific">Lasiodiplodia mahajangana</name>
    <dbReference type="NCBI Taxonomy" id="1108764"/>
    <lineage>
        <taxon>Eukaryota</taxon>
        <taxon>Fungi</taxon>
        <taxon>Dikarya</taxon>
        <taxon>Ascomycota</taxon>
        <taxon>Pezizomycotina</taxon>
        <taxon>Dothideomycetes</taxon>
        <taxon>Dothideomycetes incertae sedis</taxon>
        <taxon>Botryosphaeriales</taxon>
        <taxon>Botryosphaeriaceae</taxon>
        <taxon>Lasiodiplodia</taxon>
    </lineage>
</organism>
<accession>A0ACC2JQL2</accession>
<evidence type="ECO:0000313" key="1">
    <source>
        <dbReference type="EMBL" id="KAJ8129786.1"/>
    </source>
</evidence>
<proteinExistence type="predicted"/>
<comment type="caution">
    <text evidence="1">The sequence shown here is derived from an EMBL/GenBank/DDBJ whole genome shotgun (WGS) entry which is preliminary data.</text>
</comment>